<evidence type="ECO:0000256" key="2">
    <source>
        <dbReference type="ARBA" id="ARBA00012438"/>
    </source>
</evidence>
<dbReference type="Gene3D" id="3.30.565.10">
    <property type="entry name" value="Histidine kinase-like ATPase, C-terminal domain"/>
    <property type="match status" value="1"/>
</dbReference>
<dbReference type="RefSeq" id="WP_050125935.1">
    <property type="nucleotide sequence ID" value="NZ_CABHQI010000186.1"/>
</dbReference>
<dbReference type="InterPro" id="IPR003661">
    <property type="entry name" value="HisK_dim/P_dom"/>
</dbReference>
<evidence type="ECO:0000256" key="1">
    <source>
        <dbReference type="ARBA" id="ARBA00000085"/>
    </source>
</evidence>
<dbReference type="PROSITE" id="PS50109">
    <property type="entry name" value="HIS_KIN"/>
    <property type="match status" value="1"/>
</dbReference>
<proteinExistence type="predicted"/>
<feature type="domain" description="Histidine kinase" evidence="11">
    <location>
        <begin position="360"/>
        <end position="578"/>
    </location>
</feature>
<feature type="signal peptide" evidence="10">
    <location>
        <begin position="1"/>
        <end position="19"/>
    </location>
</feature>
<dbReference type="SUPFAM" id="SSF55874">
    <property type="entry name" value="ATPase domain of HSP90 chaperone/DNA topoisomerase II/histidine kinase"/>
    <property type="match status" value="1"/>
</dbReference>
<organism evidence="12 13">
    <name type="scientific">Yersinia aleksiciae</name>
    <dbReference type="NCBI Taxonomy" id="263819"/>
    <lineage>
        <taxon>Bacteria</taxon>
        <taxon>Pseudomonadati</taxon>
        <taxon>Pseudomonadota</taxon>
        <taxon>Gammaproteobacteria</taxon>
        <taxon>Enterobacterales</taxon>
        <taxon>Yersiniaceae</taxon>
        <taxon>Yersinia</taxon>
    </lineage>
</organism>
<keyword evidence="6 12" id="KW-0418">Kinase</keyword>
<keyword evidence="7" id="KW-0067">ATP-binding</keyword>
<dbReference type="SMART" id="SM00387">
    <property type="entry name" value="HATPase_c"/>
    <property type="match status" value="1"/>
</dbReference>
<keyword evidence="4 12" id="KW-0808">Transferase</keyword>
<dbReference type="GO" id="GO:0005524">
    <property type="term" value="F:ATP binding"/>
    <property type="evidence" value="ECO:0007669"/>
    <property type="project" value="UniProtKB-KW"/>
</dbReference>
<dbReference type="EMBL" id="CQEM01000008">
    <property type="protein sequence ID" value="CNL13109.1"/>
    <property type="molecule type" value="Genomic_DNA"/>
</dbReference>
<name>A0A0T9U135_YERAE</name>
<keyword evidence="8" id="KW-0902">Two-component regulatory system</keyword>
<keyword evidence="9" id="KW-1133">Transmembrane helix</keyword>
<feature type="chain" id="PRO_5006698352" description="histidine kinase" evidence="10">
    <location>
        <begin position="20"/>
        <end position="591"/>
    </location>
</feature>
<dbReference type="InterPro" id="IPR036097">
    <property type="entry name" value="HisK_dim/P_sf"/>
</dbReference>
<dbReference type="PANTHER" id="PTHR43065:SF10">
    <property type="entry name" value="PEROXIDE STRESS-ACTIVATED HISTIDINE KINASE MAK3"/>
    <property type="match status" value="1"/>
</dbReference>
<dbReference type="CDD" id="cd00082">
    <property type="entry name" value="HisKA"/>
    <property type="match status" value="1"/>
</dbReference>
<dbReference type="Gene3D" id="1.10.287.130">
    <property type="match status" value="1"/>
</dbReference>
<dbReference type="Proteomes" id="UP000040088">
    <property type="component" value="Unassembled WGS sequence"/>
</dbReference>
<reference evidence="13" key="1">
    <citation type="submission" date="2015-03" db="EMBL/GenBank/DDBJ databases">
        <authorList>
            <consortium name="Pathogen Informatics"/>
        </authorList>
    </citation>
    <scope>NUCLEOTIDE SEQUENCE [LARGE SCALE GENOMIC DNA]</scope>
    <source>
        <strain evidence="13">IP27925</strain>
    </source>
</reference>
<keyword evidence="9" id="KW-0812">Transmembrane</keyword>
<dbReference type="SUPFAM" id="SSF47384">
    <property type="entry name" value="Homodimeric domain of signal transducing histidine kinase"/>
    <property type="match status" value="1"/>
</dbReference>
<keyword evidence="9" id="KW-0472">Membrane</keyword>
<evidence type="ECO:0000256" key="6">
    <source>
        <dbReference type="ARBA" id="ARBA00022777"/>
    </source>
</evidence>
<evidence type="ECO:0000256" key="8">
    <source>
        <dbReference type="ARBA" id="ARBA00023012"/>
    </source>
</evidence>
<dbReference type="Pfam" id="PF12974">
    <property type="entry name" value="Phosphonate-bd"/>
    <property type="match status" value="1"/>
</dbReference>
<dbReference type="EC" id="2.7.13.3" evidence="2"/>
<evidence type="ECO:0000313" key="13">
    <source>
        <dbReference type="Proteomes" id="UP000040088"/>
    </source>
</evidence>
<keyword evidence="3" id="KW-0597">Phosphoprotein</keyword>
<evidence type="ECO:0000256" key="4">
    <source>
        <dbReference type="ARBA" id="ARBA00022679"/>
    </source>
</evidence>
<evidence type="ECO:0000256" key="9">
    <source>
        <dbReference type="SAM" id="Phobius"/>
    </source>
</evidence>
<protein>
    <recommendedName>
        <fullName evidence="2">histidine kinase</fullName>
        <ecNumber evidence="2">2.7.13.3</ecNumber>
    </recommendedName>
</protein>
<gene>
    <name evidence="12" type="primary">ttrS</name>
    <name evidence="12" type="ORF">ERS008460_01957</name>
</gene>
<evidence type="ECO:0000313" key="12">
    <source>
        <dbReference type="EMBL" id="CNL13109.1"/>
    </source>
</evidence>
<comment type="catalytic activity">
    <reaction evidence="1">
        <text>ATP + protein L-histidine = ADP + protein N-phospho-L-histidine.</text>
        <dbReference type="EC" id="2.7.13.3"/>
    </reaction>
</comment>
<dbReference type="InterPro" id="IPR003594">
    <property type="entry name" value="HATPase_dom"/>
</dbReference>
<accession>A0A0T9U135</accession>
<evidence type="ECO:0000256" key="10">
    <source>
        <dbReference type="SAM" id="SignalP"/>
    </source>
</evidence>
<dbReference type="Pfam" id="PF02518">
    <property type="entry name" value="HATPase_c"/>
    <property type="match status" value="1"/>
</dbReference>
<keyword evidence="5" id="KW-0547">Nucleotide-binding</keyword>
<dbReference type="SUPFAM" id="SSF53850">
    <property type="entry name" value="Periplasmic binding protein-like II"/>
    <property type="match status" value="1"/>
</dbReference>
<dbReference type="AlphaFoldDB" id="A0A0T9U135"/>
<keyword evidence="10" id="KW-0732">Signal</keyword>
<dbReference type="GO" id="GO:0000155">
    <property type="term" value="F:phosphorelay sensor kinase activity"/>
    <property type="evidence" value="ECO:0007669"/>
    <property type="project" value="InterPro"/>
</dbReference>
<dbReference type="NCBIfam" id="NF040750">
    <property type="entry name" value="tetrathio_HK"/>
    <property type="match status" value="1"/>
</dbReference>
<evidence type="ECO:0000256" key="5">
    <source>
        <dbReference type="ARBA" id="ARBA00022741"/>
    </source>
</evidence>
<dbReference type="PANTHER" id="PTHR43065">
    <property type="entry name" value="SENSOR HISTIDINE KINASE"/>
    <property type="match status" value="1"/>
</dbReference>
<dbReference type="InterPro" id="IPR053527">
    <property type="entry name" value="Tetrathionate_sensor_kinase"/>
</dbReference>
<feature type="transmembrane region" description="Helical" evidence="9">
    <location>
        <begin position="301"/>
        <end position="324"/>
    </location>
</feature>
<dbReference type="Gene3D" id="3.40.190.10">
    <property type="entry name" value="Periplasmic binding protein-like II"/>
    <property type="match status" value="2"/>
</dbReference>
<evidence type="ECO:0000256" key="7">
    <source>
        <dbReference type="ARBA" id="ARBA00022840"/>
    </source>
</evidence>
<evidence type="ECO:0000256" key="3">
    <source>
        <dbReference type="ARBA" id="ARBA00022553"/>
    </source>
</evidence>
<dbReference type="InterPro" id="IPR036890">
    <property type="entry name" value="HATPase_C_sf"/>
</dbReference>
<dbReference type="InterPro" id="IPR005467">
    <property type="entry name" value="His_kinase_dom"/>
</dbReference>
<evidence type="ECO:0000259" key="11">
    <source>
        <dbReference type="PROSITE" id="PS50109"/>
    </source>
</evidence>
<sequence>MYFRVLAILLYLCISAAHARDWTIGVLALRGDAQAQAHWQPLADRLNQQLPDQHFQLLPLDLNAMKTAVAQNRIDFLLTNPAQYVQIDNRYPLRWLVSLRSSHEPDSTSRNVIGSVILVRADSDIHSPQGLMGKGVGAVSPDAFGGYLLGYKALRDAGLQPEQDFQLHFSGFPVDALIYLLRDRAISAAIVPTCLLEDMQAEGLVHAADFRPLLAKQTAIPCLTSTELYPNWSFAALSQVPDKLADSATRILLSPDSSKNPQWGAASSTSQVESLLRSVNQHPQQPQIWQQMADWAQQHRLLIAAIGLILLLLGANHIWVAFLVRRRSRQLEQLHQQLRSREIALEQAQRLSILGEMASGFAHELNQPLSAIQHYAEGCAIRLQRERADHPLLPILGQISHQAQRGADTIANLRLWVGKQPAPNSAANHSAIDQPLHALLSHIWQLLGAERHQPPCQLQLDIDNALTLHLPPTLLDQVLCNLITNSLQAGARQLTCSAFQQAGVVTLILQDDAGGLGAEQLSQPFIPFRSTKSDGLGLGLVICQRLIGSQGGHLTLLNHLAINGKMGLQVTLTLPLNPSKELTFVTNSSGG</sequence>